<feature type="transmembrane region" description="Helical" evidence="8">
    <location>
        <begin position="207"/>
        <end position="228"/>
    </location>
</feature>
<evidence type="ECO:0000256" key="6">
    <source>
        <dbReference type="ARBA" id="ARBA00022989"/>
    </source>
</evidence>
<keyword evidence="5" id="KW-0862">Zinc</keyword>
<keyword evidence="6 8" id="KW-1133">Transmembrane helix</keyword>
<evidence type="ECO:0000256" key="8">
    <source>
        <dbReference type="SAM" id="Phobius"/>
    </source>
</evidence>
<keyword evidence="4 8" id="KW-0812">Transmembrane</keyword>
<proteinExistence type="inferred from homology"/>
<dbReference type="Proteomes" id="UP000824107">
    <property type="component" value="Unassembled WGS sequence"/>
</dbReference>
<dbReference type="Pfam" id="PF02535">
    <property type="entry name" value="Zip"/>
    <property type="match status" value="1"/>
</dbReference>
<gene>
    <name evidence="9" type="ORF">IAD20_01620</name>
</gene>
<evidence type="ECO:0000256" key="4">
    <source>
        <dbReference type="ARBA" id="ARBA00022692"/>
    </source>
</evidence>
<dbReference type="InterPro" id="IPR003689">
    <property type="entry name" value="ZIP"/>
</dbReference>
<accession>A0A9D1SAB5</accession>
<reference evidence="9" key="1">
    <citation type="submission" date="2020-10" db="EMBL/GenBank/DDBJ databases">
        <authorList>
            <person name="Gilroy R."/>
        </authorList>
    </citation>
    <scope>NUCLEOTIDE SEQUENCE</scope>
    <source>
        <strain evidence="9">ChiW3-316</strain>
    </source>
</reference>
<dbReference type="GO" id="GO:0005886">
    <property type="term" value="C:plasma membrane"/>
    <property type="evidence" value="ECO:0007669"/>
    <property type="project" value="UniProtKB-SubCell"/>
</dbReference>
<evidence type="ECO:0000256" key="5">
    <source>
        <dbReference type="ARBA" id="ARBA00022833"/>
    </source>
</evidence>
<comment type="subcellular location">
    <subcellularLocation>
        <location evidence="1">Cell membrane</location>
        <topology evidence="1">Multi-pass membrane protein</topology>
    </subcellularLocation>
</comment>
<feature type="transmembrane region" description="Helical" evidence="8">
    <location>
        <begin position="179"/>
        <end position="201"/>
    </location>
</feature>
<evidence type="ECO:0000313" key="9">
    <source>
        <dbReference type="EMBL" id="HIU52761.1"/>
    </source>
</evidence>
<dbReference type="PANTHER" id="PTHR11040">
    <property type="entry name" value="ZINC/IRON TRANSPORTER"/>
    <property type="match status" value="1"/>
</dbReference>
<evidence type="ECO:0000256" key="7">
    <source>
        <dbReference type="ARBA" id="ARBA00023136"/>
    </source>
</evidence>
<evidence type="ECO:0000256" key="2">
    <source>
        <dbReference type="ARBA" id="ARBA00006939"/>
    </source>
</evidence>
<reference evidence="9" key="2">
    <citation type="journal article" date="2021" name="PeerJ">
        <title>Extensive microbial diversity within the chicken gut microbiome revealed by metagenomics and culture.</title>
        <authorList>
            <person name="Gilroy R."/>
            <person name="Ravi A."/>
            <person name="Getino M."/>
            <person name="Pursley I."/>
            <person name="Horton D.L."/>
            <person name="Alikhan N.F."/>
            <person name="Baker D."/>
            <person name="Gharbi K."/>
            <person name="Hall N."/>
            <person name="Watson M."/>
            <person name="Adriaenssens E.M."/>
            <person name="Foster-Nyarko E."/>
            <person name="Jarju S."/>
            <person name="Secka A."/>
            <person name="Antonio M."/>
            <person name="Oren A."/>
            <person name="Chaudhuri R.R."/>
            <person name="La Ragione R."/>
            <person name="Hildebrand F."/>
            <person name="Pallen M.J."/>
        </authorList>
    </citation>
    <scope>NUCLEOTIDE SEQUENCE</scope>
    <source>
        <strain evidence="9">ChiW3-316</strain>
    </source>
</reference>
<feature type="transmembrane region" description="Helical" evidence="8">
    <location>
        <begin position="40"/>
        <end position="63"/>
    </location>
</feature>
<dbReference type="EMBL" id="DVNC01000015">
    <property type="protein sequence ID" value="HIU52761.1"/>
    <property type="molecule type" value="Genomic_DNA"/>
</dbReference>
<sequence>MTESILWHGTIAAVFTSLFAGLGGFLIFCKKHYSHENIDFMLNIAAGIMLASSVFTLLAPAAASINQVEANHYLGGLWIVLAVIGGVGIIWILHEVVPHEHEYSGKHGEGAINMRSSLLFIFAIAIHKFPEGLAVGVAYAGQELFDPKALAVGIALQNIPEGLMVAVSLVAIRFSRLKAALLAAVSGLMQPLGALVGILGTGFSPKLVPFGMALAGGTMLFVIINEVLPETYIRRNEEKSSAAILIGFIFMTYLSIVLG</sequence>
<feature type="transmembrane region" description="Helical" evidence="8">
    <location>
        <begin position="75"/>
        <end position="97"/>
    </location>
</feature>
<dbReference type="AlphaFoldDB" id="A0A9D1SAB5"/>
<feature type="transmembrane region" description="Helical" evidence="8">
    <location>
        <begin position="151"/>
        <end position="172"/>
    </location>
</feature>
<evidence type="ECO:0000256" key="3">
    <source>
        <dbReference type="ARBA" id="ARBA00022475"/>
    </source>
</evidence>
<dbReference type="GO" id="GO:0005385">
    <property type="term" value="F:zinc ion transmembrane transporter activity"/>
    <property type="evidence" value="ECO:0007669"/>
    <property type="project" value="TreeGrafter"/>
</dbReference>
<keyword evidence="7 8" id="KW-0472">Membrane</keyword>
<evidence type="ECO:0000256" key="1">
    <source>
        <dbReference type="ARBA" id="ARBA00004651"/>
    </source>
</evidence>
<comment type="similarity">
    <text evidence="2">Belongs to the ZIP transporter (TC 2.A.5) family.</text>
</comment>
<protein>
    <submittedName>
        <fullName evidence="9">ZIP family metal transporter</fullName>
    </submittedName>
</protein>
<keyword evidence="3" id="KW-1003">Cell membrane</keyword>
<evidence type="ECO:0000313" key="10">
    <source>
        <dbReference type="Proteomes" id="UP000824107"/>
    </source>
</evidence>
<name>A0A9D1SAB5_9PROT</name>
<feature type="transmembrane region" description="Helical" evidence="8">
    <location>
        <begin position="240"/>
        <end position="258"/>
    </location>
</feature>
<dbReference type="PANTHER" id="PTHR11040:SF211">
    <property type="entry name" value="ZINC TRANSPORTER ZIP11"/>
    <property type="match status" value="1"/>
</dbReference>
<organism evidence="9 10">
    <name type="scientific">Candidatus Scatocola faecipullorum</name>
    <dbReference type="NCBI Taxonomy" id="2840917"/>
    <lineage>
        <taxon>Bacteria</taxon>
        <taxon>Pseudomonadati</taxon>
        <taxon>Pseudomonadota</taxon>
        <taxon>Alphaproteobacteria</taxon>
        <taxon>Rhodospirillales</taxon>
        <taxon>Rhodospirillaceae</taxon>
        <taxon>Rhodospirillaceae incertae sedis</taxon>
        <taxon>Candidatus Scatocola</taxon>
    </lineage>
</organism>
<feature type="transmembrane region" description="Helical" evidence="8">
    <location>
        <begin position="6"/>
        <end position="28"/>
    </location>
</feature>
<comment type="caution">
    <text evidence="9">The sequence shown here is derived from an EMBL/GenBank/DDBJ whole genome shotgun (WGS) entry which is preliminary data.</text>
</comment>
<feature type="transmembrane region" description="Helical" evidence="8">
    <location>
        <begin position="118"/>
        <end position="139"/>
    </location>
</feature>